<dbReference type="AlphaFoldDB" id="A0A0R3U7S0"/>
<gene>
    <name evidence="3" type="ORF">MCOS_LOCUS2885</name>
</gene>
<dbReference type="EMBL" id="UXSR01000541">
    <property type="protein sequence ID" value="VDD76882.1"/>
    <property type="molecule type" value="Genomic_DNA"/>
</dbReference>
<proteinExistence type="predicted"/>
<accession>A0A0R3U7S0</accession>
<organism evidence="3 4">
    <name type="scientific">Mesocestoides corti</name>
    <name type="common">Flatworm</name>
    <dbReference type="NCBI Taxonomy" id="53468"/>
    <lineage>
        <taxon>Eukaryota</taxon>
        <taxon>Metazoa</taxon>
        <taxon>Spiralia</taxon>
        <taxon>Lophotrochozoa</taxon>
        <taxon>Platyhelminthes</taxon>
        <taxon>Cestoda</taxon>
        <taxon>Eucestoda</taxon>
        <taxon>Cyclophyllidea</taxon>
        <taxon>Mesocestoididae</taxon>
        <taxon>Mesocestoides</taxon>
    </lineage>
</organism>
<feature type="region of interest" description="Disordered" evidence="1">
    <location>
        <begin position="227"/>
        <end position="365"/>
    </location>
</feature>
<evidence type="ECO:0000313" key="5">
    <source>
        <dbReference type="WBParaSite" id="MCU_009705-RA"/>
    </source>
</evidence>
<dbReference type="STRING" id="53468.A0A0R3U7S0"/>
<keyword evidence="2" id="KW-0732">Signal</keyword>
<evidence type="ECO:0000313" key="4">
    <source>
        <dbReference type="Proteomes" id="UP000267029"/>
    </source>
</evidence>
<keyword evidence="4" id="KW-1185">Reference proteome</keyword>
<feature type="compositionally biased region" description="Acidic residues" evidence="1">
    <location>
        <begin position="313"/>
        <end position="323"/>
    </location>
</feature>
<reference evidence="3 4" key="1">
    <citation type="submission" date="2018-10" db="EMBL/GenBank/DDBJ databases">
        <authorList>
            <consortium name="Pathogen Informatics"/>
        </authorList>
    </citation>
    <scope>NUCLEOTIDE SEQUENCE [LARGE SCALE GENOMIC DNA]</scope>
</reference>
<dbReference type="Proteomes" id="UP000267029">
    <property type="component" value="Unassembled WGS sequence"/>
</dbReference>
<feature type="compositionally biased region" description="Acidic residues" evidence="1">
    <location>
        <begin position="240"/>
        <end position="292"/>
    </location>
</feature>
<feature type="region of interest" description="Disordered" evidence="1">
    <location>
        <begin position="166"/>
        <end position="206"/>
    </location>
</feature>
<feature type="compositionally biased region" description="Basic residues" evidence="1">
    <location>
        <begin position="327"/>
        <end position="338"/>
    </location>
</feature>
<reference evidence="5" key="2">
    <citation type="submission" date="2019-11" db="UniProtKB">
        <authorList>
            <consortium name="WormBaseParasite"/>
        </authorList>
    </citation>
    <scope>IDENTIFICATION</scope>
</reference>
<name>A0A0R3U7S0_MESCO</name>
<feature type="signal peptide" evidence="2">
    <location>
        <begin position="1"/>
        <end position="21"/>
    </location>
</feature>
<feature type="region of interest" description="Disordered" evidence="1">
    <location>
        <begin position="71"/>
        <end position="149"/>
    </location>
</feature>
<evidence type="ECO:0000256" key="1">
    <source>
        <dbReference type="SAM" id="MobiDB-lite"/>
    </source>
</evidence>
<evidence type="ECO:0000313" key="3">
    <source>
        <dbReference type="EMBL" id="VDD76882.1"/>
    </source>
</evidence>
<protein>
    <submittedName>
        <fullName evidence="5">Dentin sialophosphoprotein-like</fullName>
    </submittedName>
</protein>
<feature type="compositionally biased region" description="Polar residues" evidence="1">
    <location>
        <begin position="186"/>
        <end position="199"/>
    </location>
</feature>
<sequence>MQVPVQLLLVALAAMLIILQGKPLGTIDGKAQEHHSTERGDEYLHNEQNMNSTESHHEADLEQMSVTDHGHWRSFNNTHDEKRHLPGNHTELHGYPNHLVPHNSSEPPELTERNASIIHKDHKNKNGTYDKPLEVTDGPVGEKKNNTDEEHDGYYFESVEVEINEDKNNSNGTQPDHCDGAEVVGNNENATVNKSSNGCQGHKDDVSGSVQRETLVSNHTDKCKYKGGCKNRVAGKDQEDNFDETLDNADDDKIDDDGDDDDDDERKDDDDDDDDDDDNEDVTEADDDEENPDVNNSGEKADEDEDQHSCESKEDEEDEEGEDDSKHKRANCRNKAKRHLDAMKDDDDDDDDDDVVGSGEGADFE</sequence>
<feature type="chain" id="PRO_5043132223" evidence="2">
    <location>
        <begin position="22"/>
        <end position="365"/>
    </location>
</feature>
<feature type="compositionally biased region" description="Acidic residues" evidence="1">
    <location>
        <begin position="344"/>
        <end position="355"/>
    </location>
</feature>
<dbReference type="WBParaSite" id="MCU_009705-RA">
    <property type="protein sequence ID" value="MCU_009705-RA"/>
    <property type="gene ID" value="MCU_009705"/>
</dbReference>
<feature type="compositionally biased region" description="Basic and acidic residues" evidence="1">
    <location>
        <begin position="140"/>
        <end position="149"/>
    </location>
</feature>
<evidence type="ECO:0000256" key="2">
    <source>
        <dbReference type="SAM" id="SignalP"/>
    </source>
</evidence>